<feature type="domain" description="SAM" evidence="14">
    <location>
        <begin position="925"/>
        <end position="971"/>
    </location>
</feature>
<dbReference type="GO" id="GO:0015629">
    <property type="term" value="C:actin cytoskeleton"/>
    <property type="evidence" value="ECO:0007669"/>
    <property type="project" value="TreeGrafter"/>
</dbReference>
<evidence type="ECO:0000256" key="5">
    <source>
        <dbReference type="ARBA" id="ARBA00022782"/>
    </source>
</evidence>
<dbReference type="OrthoDB" id="62701at2759"/>
<evidence type="ECO:0000256" key="8">
    <source>
        <dbReference type="ARBA" id="ARBA00023054"/>
    </source>
</evidence>
<dbReference type="GO" id="GO:0007015">
    <property type="term" value="P:actin filament organization"/>
    <property type="evidence" value="ECO:0007669"/>
    <property type="project" value="TreeGrafter"/>
</dbReference>
<dbReference type="Pfam" id="PF17817">
    <property type="entry name" value="PDZ_5"/>
    <property type="match status" value="1"/>
</dbReference>
<evidence type="ECO:0000259" key="14">
    <source>
        <dbReference type="PROSITE" id="PS50105"/>
    </source>
</evidence>
<dbReference type="FunFam" id="2.30.42.10:FF:000010">
    <property type="entry name" value="Neurabin-1 isoform 1"/>
    <property type="match status" value="1"/>
</dbReference>
<feature type="region of interest" description="Disordered" evidence="13">
    <location>
        <begin position="654"/>
        <end position="845"/>
    </location>
</feature>
<keyword evidence="10" id="KW-0206">Cytoskeleton</keyword>
<dbReference type="PANTHER" id="PTHR16154">
    <property type="entry name" value="NEURABIN"/>
    <property type="match status" value="1"/>
</dbReference>
<dbReference type="GO" id="GO:0014069">
    <property type="term" value="C:postsynaptic density"/>
    <property type="evidence" value="ECO:0007669"/>
    <property type="project" value="TreeGrafter"/>
</dbReference>
<feature type="compositionally biased region" description="Polar residues" evidence="13">
    <location>
        <begin position="343"/>
        <end position="361"/>
    </location>
</feature>
<dbReference type="Pfam" id="PF00595">
    <property type="entry name" value="PDZ"/>
    <property type="match status" value="1"/>
</dbReference>
<feature type="domain" description="PDZ" evidence="15">
    <location>
        <begin position="134"/>
        <end position="222"/>
    </location>
</feature>
<dbReference type="PROSITE" id="PS50106">
    <property type="entry name" value="PDZ"/>
    <property type="match status" value="1"/>
</dbReference>
<feature type="coiled-coil region" evidence="12">
    <location>
        <begin position="398"/>
        <end position="442"/>
    </location>
</feature>
<dbReference type="InterPro" id="IPR043446">
    <property type="entry name" value="Neurabin-like"/>
</dbReference>
<feature type="region of interest" description="Disordered" evidence="13">
    <location>
        <begin position="579"/>
        <end position="615"/>
    </location>
</feature>
<dbReference type="SUPFAM" id="SSF50156">
    <property type="entry name" value="PDZ domain-like"/>
    <property type="match status" value="1"/>
</dbReference>
<name>A0A433U181_ELYCH</name>
<dbReference type="InterPro" id="IPR001478">
    <property type="entry name" value="PDZ"/>
</dbReference>
<dbReference type="InterPro" id="IPR040645">
    <property type="entry name" value="Neurabin-1/2_PDZ"/>
</dbReference>
<feature type="coiled-coil region" evidence="12">
    <location>
        <begin position="474"/>
        <end position="547"/>
    </location>
</feature>
<dbReference type="EMBL" id="RQTK01000106">
    <property type="protein sequence ID" value="RUS87599.1"/>
    <property type="molecule type" value="Genomic_DNA"/>
</dbReference>
<dbReference type="PROSITE" id="PS50105">
    <property type="entry name" value="SAM_DOMAIN"/>
    <property type="match status" value="1"/>
</dbReference>
<keyword evidence="17" id="KW-1185">Reference proteome</keyword>
<organism evidence="16 17">
    <name type="scientific">Elysia chlorotica</name>
    <name type="common">Eastern emerald elysia</name>
    <name type="synonym">Sea slug</name>
    <dbReference type="NCBI Taxonomy" id="188477"/>
    <lineage>
        <taxon>Eukaryota</taxon>
        <taxon>Metazoa</taxon>
        <taxon>Spiralia</taxon>
        <taxon>Lophotrochozoa</taxon>
        <taxon>Mollusca</taxon>
        <taxon>Gastropoda</taxon>
        <taxon>Heterobranchia</taxon>
        <taxon>Euthyneura</taxon>
        <taxon>Panpulmonata</taxon>
        <taxon>Sacoglossa</taxon>
        <taxon>Placobranchoidea</taxon>
        <taxon>Plakobranchidae</taxon>
        <taxon>Elysia</taxon>
    </lineage>
</organism>
<keyword evidence="7" id="KW-0770">Synapse</keyword>
<dbReference type="Gene3D" id="1.10.150.50">
    <property type="entry name" value="Transcription Factor, Ets-1"/>
    <property type="match status" value="1"/>
</dbReference>
<evidence type="ECO:0000256" key="2">
    <source>
        <dbReference type="ARBA" id="ARBA00022473"/>
    </source>
</evidence>
<evidence type="ECO:0000256" key="3">
    <source>
        <dbReference type="ARBA" id="ARBA00022490"/>
    </source>
</evidence>
<comment type="subcellular location">
    <subcellularLocation>
        <location evidence="1">Cytoplasm</location>
        <location evidence="1">Cytoskeleton</location>
    </subcellularLocation>
    <subcellularLocation>
        <location evidence="11">Synapse</location>
    </subcellularLocation>
</comment>
<dbReference type="STRING" id="188477.A0A433U181"/>
<keyword evidence="4" id="KW-0597">Phosphoprotein</keyword>
<keyword evidence="5" id="KW-0221">Differentiation</keyword>
<evidence type="ECO:0000256" key="12">
    <source>
        <dbReference type="SAM" id="Coils"/>
    </source>
</evidence>
<accession>A0A433U181</accession>
<dbReference type="GO" id="GO:0031175">
    <property type="term" value="P:neuron projection development"/>
    <property type="evidence" value="ECO:0007669"/>
    <property type="project" value="TreeGrafter"/>
</dbReference>
<dbReference type="GO" id="GO:0019722">
    <property type="term" value="P:calcium-mediated signaling"/>
    <property type="evidence" value="ECO:0007669"/>
    <property type="project" value="TreeGrafter"/>
</dbReference>
<evidence type="ECO:0000256" key="7">
    <source>
        <dbReference type="ARBA" id="ARBA00023018"/>
    </source>
</evidence>
<evidence type="ECO:0000256" key="11">
    <source>
        <dbReference type="ARBA" id="ARBA00034103"/>
    </source>
</evidence>
<feature type="compositionally biased region" description="Low complexity" evidence="13">
    <location>
        <begin position="825"/>
        <end position="834"/>
    </location>
</feature>
<evidence type="ECO:0000256" key="13">
    <source>
        <dbReference type="SAM" id="MobiDB-lite"/>
    </source>
</evidence>
<dbReference type="SMART" id="SM00228">
    <property type="entry name" value="PDZ"/>
    <property type="match status" value="1"/>
</dbReference>
<evidence type="ECO:0000256" key="6">
    <source>
        <dbReference type="ARBA" id="ARBA00022902"/>
    </source>
</evidence>
<feature type="compositionally biased region" description="Polar residues" evidence="13">
    <location>
        <begin position="697"/>
        <end position="710"/>
    </location>
</feature>
<feature type="compositionally biased region" description="Basic and acidic residues" evidence="13">
    <location>
        <begin position="239"/>
        <end position="271"/>
    </location>
</feature>
<reference evidence="16 17" key="1">
    <citation type="submission" date="2019-01" db="EMBL/GenBank/DDBJ databases">
        <title>A draft genome assembly of the solar-powered sea slug Elysia chlorotica.</title>
        <authorList>
            <person name="Cai H."/>
            <person name="Li Q."/>
            <person name="Fang X."/>
            <person name="Li J."/>
            <person name="Curtis N.E."/>
            <person name="Altenburger A."/>
            <person name="Shibata T."/>
            <person name="Feng M."/>
            <person name="Maeda T."/>
            <person name="Schwartz J.A."/>
            <person name="Shigenobu S."/>
            <person name="Lundholm N."/>
            <person name="Nishiyama T."/>
            <person name="Yang H."/>
            <person name="Hasebe M."/>
            <person name="Li S."/>
            <person name="Pierce S.K."/>
            <person name="Wang J."/>
        </authorList>
    </citation>
    <scope>NUCLEOTIDE SEQUENCE [LARGE SCALE GENOMIC DNA]</scope>
    <source>
        <strain evidence="16">EC2010</strain>
        <tissue evidence="16">Whole organism of an adult</tissue>
    </source>
</reference>
<keyword evidence="9" id="KW-0009">Actin-binding</keyword>
<evidence type="ECO:0008006" key="18">
    <source>
        <dbReference type="Google" id="ProtNLM"/>
    </source>
</evidence>
<dbReference type="Pfam" id="PF07647">
    <property type="entry name" value="SAM_2"/>
    <property type="match status" value="1"/>
</dbReference>
<feature type="region of interest" description="Disordered" evidence="13">
    <location>
        <begin position="238"/>
        <end position="393"/>
    </location>
</feature>
<dbReference type="AlphaFoldDB" id="A0A433U181"/>
<sequence>MPQLADTHVTQSRSAFESVIRFLRLSSSFLGEADVAKEDSGPDNTCEPLEIDYSNLSFIEIAPISSAEEDDDDSSGDELPYHKPSRVCFSRNPIKVYATFSTNDYDRRNEDVDPVAASAEYELEKRVEKMDVFPVDLQKGAEGLGLSIIGMGVGADAGLEKLGIFVKTLTPNGAAQRSKQIQVNDQIIEVDGKSLVGVTQSYAASVLRNTTGHVKFLIGREKDPSKSEVARLIQQSLAQDRKREEMREKEQQRLRQLEDSFEPKDEVLEKHVHSHQLHQQEQHQLLQSPPHMEEDGEDTEEGGETSSDPGDEEKGMEDSHEKDPPSASSKLDQLRLEQESAAGDTTPQSPPHSNGDASSPDVSEVGRGFESLQAEQPESSSSDSLSPDGHNEKLYVKVKEGQYKLAVAEAEVAKLRAKIVVLDEAETQKKGLEKKVEDLTRKFQERDQHFDCLKRELAQYKDMMVASQSQHIELERKVRELGALEKKYHKAKKLIKDYQQREKDFIQEREALLEQQNEKDQQYNSLVKSLKDRIFTLEKDLKDVQKAAGLPEAVPRAEEVEMVVPATAKPTSLVKATLNGTEEPLSPIKHPSDDILETSTSSEVSEPAATPDSEINTSLEHFSLEEGEVVAASPSLSNSPQILRAEFDAVVSSSPLLDSSAGRDKANLAASGGNANRRPPSKKLMGSDSLYEEDSTSTKSDVTENGSAHSGQDGPEGQADHSEQGEESGLDMWNKHGRNDDSCSDTSSSVSQTSYDPNRPEIKSGLSEIPDSGPADDSSTNGDGGVTLISSKASSSAKGFSFPKFNWKLPTSSKSSSGSGGGGVVLLSNKSLGGKHQSASDPGGLDCGGGITLVSRRLLDSAYTDTDGSSVNSDTLPSMMVGEPDEDSTVRSYTLNISGTPAAEDNPSPNKRSQNQYQSWPITEWNSENVCHWLMALELEKYSGLFTEKSITGAQLLQLDSSRLKVGAPRT</sequence>
<dbReference type="PANTHER" id="PTHR16154:SF6">
    <property type="entry name" value="SPINOPHILIN, ISOFORM J"/>
    <property type="match status" value="1"/>
</dbReference>
<dbReference type="GO" id="GO:0051015">
    <property type="term" value="F:actin filament binding"/>
    <property type="evidence" value="ECO:0007669"/>
    <property type="project" value="TreeGrafter"/>
</dbReference>
<dbReference type="InterPro" id="IPR036034">
    <property type="entry name" value="PDZ_sf"/>
</dbReference>
<feature type="compositionally biased region" description="Low complexity" evidence="13">
    <location>
        <begin position="744"/>
        <end position="756"/>
    </location>
</feature>
<dbReference type="GO" id="GO:0030425">
    <property type="term" value="C:dendrite"/>
    <property type="evidence" value="ECO:0007669"/>
    <property type="project" value="TreeGrafter"/>
</dbReference>
<feature type="compositionally biased region" description="Low complexity" evidence="13">
    <location>
        <begin position="277"/>
        <end position="290"/>
    </location>
</feature>
<proteinExistence type="predicted"/>
<gene>
    <name evidence="16" type="ORF">EGW08_004644</name>
</gene>
<dbReference type="CDD" id="cd06790">
    <property type="entry name" value="PDZ_neurabin-like"/>
    <property type="match status" value="1"/>
</dbReference>
<keyword evidence="6" id="KW-0524">Neurogenesis</keyword>
<evidence type="ECO:0000313" key="17">
    <source>
        <dbReference type="Proteomes" id="UP000271974"/>
    </source>
</evidence>
<evidence type="ECO:0000256" key="9">
    <source>
        <dbReference type="ARBA" id="ARBA00023203"/>
    </source>
</evidence>
<feature type="compositionally biased region" description="Acidic residues" evidence="13">
    <location>
        <begin position="294"/>
        <end position="311"/>
    </location>
</feature>
<feature type="compositionally biased region" description="Polar residues" evidence="13">
    <location>
        <begin position="864"/>
        <end position="876"/>
    </location>
</feature>
<feature type="compositionally biased region" description="Basic and acidic residues" evidence="13">
    <location>
        <begin position="312"/>
        <end position="324"/>
    </location>
</feature>
<evidence type="ECO:0000259" key="15">
    <source>
        <dbReference type="PROSITE" id="PS50106"/>
    </source>
</evidence>
<feature type="region of interest" description="Disordered" evidence="13">
    <location>
        <begin position="864"/>
        <end position="886"/>
    </location>
</feature>
<dbReference type="InterPro" id="IPR001660">
    <property type="entry name" value="SAM"/>
</dbReference>
<keyword evidence="3" id="KW-0963">Cytoplasm</keyword>
<dbReference type="Proteomes" id="UP000271974">
    <property type="component" value="Unassembled WGS sequence"/>
</dbReference>
<evidence type="ECO:0000313" key="16">
    <source>
        <dbReference type="EMBL" id="RUS87599.1"/>
    </source>
</evidence>
<keyword evidence="2" id="KW-0217">Developmental protein</keyword>
<dbReference type="InterPro" id="IPR013761">
    <property type="entry name" value="SAM/pointed_sf"/>
</dbReference>
<keyword evidence="8 12" id="KW-0175">Coiled coil</keyword>
<protein>
    <recommendedName>
        <fullName evidence="18">PDZ domain-containing protein</fullName>
    </recommendedName>
</protein>
<evidence type="ECO:0000256" key="4">
    <source>
        <dbReference type="ARBA" id="ARBA00022553"/>
    </source>
</evidence>
<dbReference type="Gene3D" id="2.30.42.10">
    <property type="match status" value="1"/>
</dbReference>
<feature type="compositionally biased region" description="Low complexity" evidence="13">
    <location>
        <begin position="790"/>
        <end position="802"/>
    </location>
</feature>
<evidence type="ECO:0000256" key="10">
    <source>
        <dbReference type="ARBA" id="ARBA00023212"/>
    </source>
</evidence>
<dbReference type="GO" id="GO:0005737">
    <property type="term" value="C:cytoplasm"/>
    <property type="evidence" value="ECO:0007669"/>
    <property type="project" value="TreeGrafter"/>
</dbReference>
<evidence type="ECO:0000256" key="1">
    <source>
        <dbReference type="ARBA" id="ARBA00004245"/>
    </source>
</evidence>
<dbReference type="SUPFAM" id="SSF47769">
    <property type="entry name" value="SAM/Pointed domain"/>
    <property type="match status" value="1"/>
</dbReference>
<comment type="caution">
    <text evidence="16">The sequence shown here is derived from an EMBL/GenBank/DDBJ whole genome shotgun (WGS) entry which is preliminary data.</text>
</comment>